<comment type="catalytic activity">
    <reaction evidence="6">
        <text>O-phospho-L-threonyl-[protein] + H2O = L-threonyl-[protein] + phosphate</text>
        <dbReference type="Rhea" id="RHEA:47004"/>
        <dbReference type="Rhea" id="RHEA-COMP:11060"/>
        <dbReference type="Rhea" id="RHEA-COMP:11605"/>
        <dbReference type="ChEBI" id="CHEBI:15377"/>
        <dbReference type="ChEBI" id="CHEBI:30013"/>
        <dbReference type="ChEBI" id="CHEBI:43474"/>
        <dbReference type="ChEBI" id="CHEBI:61977"/>
        <dbReference type="EC" id="3.1.3.16"/>
    </reaction>
</comment>
<dbReference type="SUPFAM" id="SSF56784">
    <property type="entry name" value="HAD-like"/>
    <property type="match status" value="1"/>
</dbReference>
<accession>A0ABD1H8K2</accession>
<dbReference type="AlphaFoldDB" id="A0ABD1H8K2"/>
<dbReference type="EC" id="3.1.3.16" evidence="2"/>
<dbReference type="PROSITE" id="PS51179">
    <property type="entry name" value="POU_3"/>
    <property type="match status" value="1"/>
</dbReference>
<reference evidence="9 10" key="1">
    <citation type="submission" date="2024-06" db="EMBL/GenBank/DDBJ databases">
        <title>A chromosome level genome sequence of Diviner's sage (Salvia divinorum).</title>
        <authorList>
            <person name="Ford S.A."/>
            <person name="Ro D.-K."/>
            <person name="Ness R.W."/>
            <person name="Phillips M.A."/>
        </authorList>
    </citation>
    <scope>NUCLEOTIDE SEQUENCE [LARGE SCALE GENOMIC DNA]</scope>
    <source>
        <strain evidence="9">SAF-2024a</strain>
        <tissue evidence="9">Leaf</tissue>
    </source>
</reference>
<sequence length="101" mass="11962">MMTKLRPFVHTFLEEASKLFEMWIYTMGSLSYASDMAELLDPGDKYFHSRFITLEDSTHEKKKRLNIVLGRESTVLIVDDTWIWKKDKDNCFQTDFNGRTT</sequence>
<proteinExistence type="predicted"/>
<dbReference type="EMBL" id="JBEAFC010000006">
    <property type="protein sequence ID" value="KAL1552479.1"/>
    <property type="molecule type" value="Genomic_DNA"/>
</dbReference>
<dbReference type="Pfam" id="PF03031">
    <property type="entry name" value="NIF"/>
    <property type="match status" value="1"/>
</dbReference>
<evidence type="ECO:0000259" key="7">
    <source>
        <dbReference type="PROSITE" id="PS50969"/>
    </source>
</evidence>
<dbReference type="PANTHER" id="PTHR23081">
    <property type="entry name" value="RNA POLYMERASE II CTD PHOSPHATASE"/>
    <property type="match status" value="1"/>
</dbReference>
<protein>
    <recommendedName>
        <fullName evidence="2">protein-serine/threonine phosphatase</fullName>
        <ecNumber evidence="2">3.1.3.16</ecNumber>
    </recommendedName>
</protein>
<keyword evidence="3 9" id="KW-0378">Hydrolase</keyword>
<evidence type="ECO:0000256" key="3">
    <source>
        <dbReference type="ARBA" id="ARBA00022801"/>
    </source>
</evidence>
<comment type="catalytic activity">
    <reaction evidence="5">
        <text>O-phospho-L-seryl-[protein] + H2O = L-seryl-[protein] + phosphate</text>
        <dbReference type="Rhea" id="RHEA:20629"/>
        <dbReference type="Rhea" id="RHEA-COMP:9863"/>
        <dbReference type="Rhea" id="RHEA-COMP:11604"/>
        <dbReference type="ChEBI" id="CHEBI:15377"/>
        <dbReference type="ChEBI" id="CHEBI:29999"/>
        <dbReference type="ChEBI" id="CHEBI:43474"/>
        <dbReference type="ChEBI" id="CHEBI:83421"/>
        <dbReference type="EC" id="3.1.3.16"/>
    </reaction>
</comment>
<comment type="subcellular location">
    <subcellularLocation>
        <location evidence="1">Nucleus</location>
    </subcellularLocation>
</comment>
<dbReference type="InterPro" id="IPR004274">
    <property type="entry name" value="FCP1_dom"/>
</dbReference>
<evidence type="ECO:0000256" key="4">
    <source>
        <dbReference type="ARBA" id="ARBA00023242"/>
    </source>
</evidence>
<dbReference type="Gene3D" id="3.40.50.1000">
    <property type="entry name" value="HAD superfamily/HAD-like"/>
    <property type="match status" value="1"/>
</dbReference>
<dbReference type="SMART" id="SM00577">
    <property type="entry name" value="CPDc"/>
    <property type="match status" value="1"/>
</dbReference>
<dbReference type="InterPro" id="IPR000327">
    <property type="entry name" value="POU_dom"/>
</dbReference>
<organism evidence="9 10">
    <name type="scientific">Salvia divinorum</name>
    <name type="common">Maria pastora</name>
    <name type="synonym">Diviner's sage</name>
    <dbReference type="NCBI Taxonomy" id="28513"/>
    <lineage>
        <taxon>Eukaryota</taxon>
        <taxon>Viridiplantae</taxon>
        <taxon>Streptophyta</taxon>
        <taxon>Embryophyta</taxon>
        <taxon>Tracheophyta</taxon>
        <taxon>Spermatophyta</taxon>
        <taxon>Magnoliopsida</taxon>
        <taxon>eudicotyledons</taxon>
        <taxon>Gunneridae</taxon>
        <taxon>Pentapetalae</taxon>
        <taxon>asterids</taxon>
        <taxon>lamiids</taxon>
        <taxon>Lamiales</taxon>
        <taxon>Lamiaceae</taxon>
        <taxon>Nepetoideae</taxon>
        <taxon>Mentheae</taxon>
        <taxon>Salviinae</taxon>
        <taxon>Salvia</taxon>
        <taxon>Salvia subgen. Calosphace</taxon>
    </lineage>
</organism>
<dbReference type="InterPro" id="IPR023214">
    <property type="entry name" value="HAD_sf"/>
</dbReference>
<dbReference type="GO" id="GO:0005634">
    <property type="term" value="C:nucleus"/>
    <property type="evidence" value="ECO:0007669"/>
    <property type="project" value="UniProtKB-SubCell"/>
</dbReference>
<keyword evidence="4" id="KW-0539">Nucleus</keyword>
<evidence type="ECO:0000256" key="2">
    <source>
        <dbReference type="ARBA" id="ARBA00013081"/>
    </source>
</evidence>
<dbReference type="InterPro" id="IPR036412">
    <property type="entry name" value="HAD-like_sf"/>
</dbReference>
<name>A0ABD1H8K2_SALDI</name>
<dbReference type="PROSITE" id="PS50969">
    <property type="entry name" value="FCP1"/>
    <property type="match status" value="1"/>
</dbReference>
<evidence type="ECO:0000256" key="6">
    <source>
        <dbReference type="ARBA" id="ARBA00048336"/>
    </source>
</evidence>
<dbReference type="GO" id="GO:0004722">
    <property type="term" value="F:protein serine/threonine phosphatase activity"/>
    <property type="evidence" value="ECO:0007669"/>
    <property type="project" value="UniProtKB-EC"/>
</dbReference>
<dbReference type="PANTHER" id="PTHR23081:SF36">
    <property type="entry name" value="RNA POLYMERASE II SUBUNIT A C-TERMINAL DOMAIN PHOSPHATASE"/>
    <property type="match status" value="1"/>
</dbReference>
<evidence type="ECO:0000259" key="8">
    <source>
        <dbReference type="PROSITE" id="PS51179"/>
    </source>
</evidence>
<gene>
    <name evidence="9" type="ORF">AAHA92_13270</name>
</gene>
<dbReference type="InterPro" id="IPR039189">
    <property type="entry name" value="Fcp1"/>
</dbReference>
<dbReference type="Proteomes" id="UP001567538">
    <property type="component" value="Unassembled WGS sequence"/>
</dbReference>
<evidence type="ECO:0000313" key="10">
    <source>
        <dbReference type="Proteomes" id="UP001567538"/>
    </source>
</evidence>
<feature type="domain" description="FCP1 homology" evidence="7">
    <location>
        <begin position="1"/>
        <end position="101"/>
    </location>
</feature>
<feature type="domain" description="POU-specific" evidence="8">
    <location>
        <begin position="1"/>
        <end position="17"/>
    </location>
</feature>
<keyword evidence="10" id="KW-1185">Reference proteome</keyword>
<evidence type="ECO:0000256" key="5">
    <source>
        <dbReference type="ARBA" id="ARBA00047761"/>
    </source>
</evidence>
<comment type="caution">
    <text evidence="9">The sequence shown here is derived from an EMBL/GenBank/DDBJ whole genome shotgun (WGS) entry which is preliminary data.</text>
</comment>
<evidence type="ECO:0000256" key="1">
    <source>
        <dbReference type="ARBA" id="ARBA00004123"/>
    </source>
</evidence>
<evidence type="ECO:0000313" key="9">
    <source>
        <dbReference type="EMBL" id="KAL1552479.1"/>
    </source>
</evidence>